<dbReference type="RefSeq" id="WP_129603142.1">
    <property type="nucleotide sequence ID" value="NZ_CP035544.1"/>
</dbReference>
<organism evidence="5 6">
    <name type="scientific">Muriicola soli</name>
    <dbReference type="NCBI Taxonomy" id="2507538"/>
    <lineage>
        <taxon>Bacteria</taxon>
        <taxon>Pseudomonadati</taxon>
        <taxon>Bacteroidota</taxon>
        <taxon>Flavobacteriia</taxon>
        <taxon>Flavobacteriales</taxon>
        <taxon>Flavobacteriaceae</taxon>
        <taxon>Muriicola</taxon>
    </lineage>
</organism>
<sequence>MKTKLFILMAMMLSMAAYSQKNEIKAAEKALKSGDPTAAKASLESISGSISGADERLQAQYYYVRGQVFSDLAKKGDATAFDDAVNSYQQVIAVEEASGKQKYSTESQQMLAGLTSDLINAAVEDNNNKKFREGADKLYMAYKLSPQDTIYLYYAASSAVNGQHFEEALGYYEELNALGYDGSSMSYKATNVETGEVEEMNDKVQMDLMVKSGTYKDPKMERTPSKSSEIIKNIALIYTQLGQDEKALKAYKDARAENPNDVNLVLNEANLYYKMGDKDTFKSLMSEASDMAPDNPDLQYNIGVINMEQGNMEEARAAYERAIEINPGYVNAQLNLSTTYVNEGNSLIDEMNELGNSRADIARYEELKKQKDDLFLEGAQILEDALKQNPDNQGLLSQLKNIYGALGDNENFMRIKKLLGE</sequence>
<dbReference type="InterPro" id="IPR052346">
    <property type="entry name" value="O-mannosyl-transferase_TMTC"/>
</dbReference>
<reference evidence="5 6" key="1">
    <citation type="submission" date="2019-01" db="EMBL/GenBank/DDBJ databases">
        <title>Muriicola soli sp. nov., isolated from soil.</title>
        <authorList>
            <person name="Kang H.J."/>
            <person name="Kim S.B."/>
        </authorList>
    </citation>
    <scope>NUCLEOTIDE SEQUENCE [LARGE SCALE GENOMIC DNA]</scope>
    <source>
        <strain evidence="5 6">MMS17-SY002</strain>
    </source>
</reference>
<dbReference type="EMBL" id="CP035544">
    <property type="protein sequence ID" value="QBA63805.1"/>
    <property type="molecule type" value="Genomic_DNA"/>
</dbReference>
<dbReference type="AlphaFoldDB" id="A0A411E7U8"/>
<feature type="repeat" description="TPR" evidence="3">
    <location>
        <begin position="296"/>
        <end position="329"/>
    </location>
</feature>
<evidence type="ECO:0000313" key="5">
    <source>
        <dbReference type="EMBL" id="QBA63805.1"/>
    </source>
</evidence>
<dbReference type="Pfam" id="PF13176">
    <property type="entry name" value="TPR_7"/>
    <property type="match status" value="1"/>
</dbReference>
<keyword evidence="4" id="KW-0732">Signal</keyword>
<dbReference type="Gene3D" id="1.25.40.10">
    <property type="entry name" value="Tetratricopeptide repeat domain"/>
    <property type="match status" value="1"/>
</dbReference>
<dbReference type="KEGG" id="mur:EQY75_04175"/>
<dbReference type="PANTHER" id="PTHR44227:SF3">
    <property type="entry name" value="PROTEIN O-MANNOSYL-TRANSFERASE TMTC4"/>
    <property type="match status" value="1"/>
</dbReference>
<keyword evidence="6" id="KW-1185">Reference proteome</keyword>
<evidence type="ECO:0000256" key="3">
    <source>
        <dbReference type="PROSITE-ProRule" id="PRU00339"/>
    </source>
</evidence>
<feature type="repeat" description="TPR" evidence="3">
    <location>
        <begin position="228"/>
        <end position="261"/>
    </location>
</feature>
<gene>
    <name evidence="5" type="ORF">EQY75_04175</name>
</gene>
<protein>
    <submittedName>
        <fullName evidence="5">Tetratricopeptide repeat protein</fullName>
    </submittedName>
</protein>
<dbReference type="PANTHER" id="PTHR44227">
    <property type="match status" value="1"/>
</dbReference>
<dbReference type="InterPro" id="IPR019734">
    <property type="entry name" value="TPR_rpt"/>
</dbReference>
<proteinExistence type="predicted"/>
<evidence type="ECO:0000256" key="2">
    <source>
        <dbReference type="ARBA" id="ARBA00022803"/>
    </source>
</evidence>
<dbReference type="SMART" id="SM00028">
    <property type="entry name" value="TPR"/>
    <property type="match status" value="4"/>
</dbReference>
<dbReference type="SUPFAM" id="SSF48452">
    <property type="entry name" value="TPR-like"/>
    <property type="match status" value="1"/>
</dbReference>
<evidence type="ECO:0000256" key="1">
    <source>
        <dbReference type="ARBA" id="ARBA00022737"/>
    </source>
</evidence>
<name>A0A411E7U8_9FLAO</name>
<keyword evidence="2 3" id="KW-0802">TPR repeat</keyword>
<dbReference type="OrthoDB" id="1149028at2"/>
<feature type="signal peptide" evidence="4">
    <location>
        <begin position="1"/>
        <end position="19"/>
    </location>
</feature>
<feature type="chain" id="PRO_5019334919" evidence="4">
    <location>
        <begin position="20"/>
        <end position="421"/>
    </location>
</feature>
<dbReference type="Pfam" id="PF00515">
    <property type="entry name" value="TPR_1"/>
    <property type="match status" value="1"/>
</dbReference>
<evidence type="ECO:0000313" key="6">
    <source>
        <dbReference type="Proteomes" id="UP000290889"/>
    </source>
</evidence>
<dbReference type="InterPro" id="IPR011990">
    <property type="entry name" value="TPR-like_helical_dom_sf"/>
</dbReference>
<accession>A0A411E7U8</accession>
<dbReference type="PROSITE" id="PS50005">
    <property type="entry name" value="TPR"/>
    <property type="match status" value="2"/>
</dbReference>
<dbReference type="PROSITE" id="PS50293">
    <property type="entry name" value="TPR_REGION"/>
    <property type="match status" value="1"/>
</dbReference>
<dbReference type="Proteomes" id="UP000290889">
    <property type="component" value="Chromosome"/>
</dbReference>
<keyword evidence="1" id="KW-0677">Repeat</keyword>
<evidence type="ECO:0000256" key="4">
    <source>
        <dbReference type="SAM" id="SignalP"/>
    </source>
</evidence>